<feature type="compositionally biased region" description="Basic residues" evidence="1">
    <location>
        <begin position="132"/>
        <end position="148"/>
    </location>
</feature>
<sequence>MQHVGAYVTWDTNCNDSRTNSTEWSVIRTIKIPNNRRKKVTLERKKKITHVSAECGQPWCCGKTEKKTKRKNSRWFTSIKYTYADVCTHTHKCVAHIAPKSCRRQSCAQNGRRGRREKKYAKEQKTREVTVHTKRNRRARRRERRKNYLHQDSAQFSSYHATNDKRLRHVFFLSHREACLRCEPSMTKDSEPELDSRVDE</sequence>
<proteinExistence type="predicted"/>
<protein>
    <submittedName>
        <fullName evidence="2">Uncharacterized protein</fullName>
    </submittedName>
</protein>
<evidence type="ECO:0000256" key="1">
    <source>
        <dbReference type="SAM" id="MobiDB-lite"/>
    </source>
</evidence>
<organism evidence="3">
    <name type="scientific">Camponotus floridanus</name>
    <name type="common">Florida carpenter ant</name>
    <dbReference type="NCBI Taxonomy" id="104421"/>
    <lineage>
        <taxon>Eukaryota</taxon>
        <taxon>Metazoa</taxon>
        <taxon>Ecdysozoa</taxon>
        <taxon>Arthropoda</taxon>
        <taxon>Hexapoda</taxon>
        <taxon>Insecta</taxon>
        <taxon>Pterygota</taxon>
        <taxon>Neoptera</taxon>
        <taxon>Endopterygota</taxon>
        <taxon>Hymenoptera</taxon>
        <taxon>Apocrita</taxon>
        <taxon>Aculeata</taxon>
        <taxon>Formicoidea</taxon>
        <taxon>Formicidae</taxon>
        <taxon>Formicinae</taxon>
        <taxon>Camponotus</taxon>
    </lineage>
</organism>
<name>E2AWM5_CAMFO</name>
<keyword evidence="3" id="KW-1185">Reference proteome</keyword>
<dbReference type="EMBL" id="GL443346">
    <property type="protein sequence ID" value="EFN62189.1"/>
    <property type="molecule type" value="Genomic_DNA"/>
</dbReference>
<evidence type="ECO:0000313" key="2">
    <source>
        <dbReference type="EMBL" id="EFN62189.1"/>
    </source>
</evidence>
<dbReference type="AlphaFoldDB" id="E2AWM5"/>
<reference evidence="2 3" key="1">
    <citation type="journal article" date="2010" name="Science">
        <title>Genomic comparison of the ants Camponotus floridanus and Harpegnathos saltator.</title>
        <authorList>
            <person name="Bonasio R."/>
            <person name="Zhang G."/>
            <person name="Ye C."/>
            <person name="Mutti N.S."/>
            <person name="Fang X."/>
            <person name="Qin N."/>
            <person name="Donahue G."/>
            <person name="Yang P."/>
            <person name="Li Q."/>
            <person name="Li C."/>
            <person name="Zhang P."/>
            <person name="Huang Z."/>
            <person name="Berger S.L."/>
            <person name="Reinberg D."/>
            <person name="Wang J."/>
            <person name="Liebig J."/>
        </authorList>
    </citation>
    <scope>NUCLEOTIDE SEQUENCE [LARGE SCALE GENOMIC DNA]</scope>
    <source>
        <strain evidence="3">C129</strain>
    </source>
</reference>
<dbReference type="Proteomes" id="UP000000311">
    <property type="component" value="Unassembled WGS sequence"/>
</dbReference>
<accession>E2AWM5</accession>
<dbReference type="InParanoid" id="E2AWM5"/>
<feature type="compositionally biased region" description="Basic and acidic residues" evidence="1">
    <location>
        <begin position="120"/>
        <end position="131"/>
    </location>
</feature>
<feature type="region of interest" description="Disordered" evidence="1">
    <location>
        <begin position="109"/>
        <end position="154"/>
    </location>
</feature>
<gene>
    <name evidence="2" type="ORF">EAG_12302</name>
</gene>
<evidence type="ECO:0000313" key="3">
    <source>
        <dbReference type="Proteomes" id="UP000000311"/>
    </source>
</evidence>